<gene>
    <name evidence="2" type="ORF">P154DRAFT_525242</name>
</gene>
<sequence length="423" mass="49155">MAYLPDELMHEIFQYLECDRPTLLAIAKTSRRFHCIVQPISFRHIEFSGPSYLRSRDSEDYQEESKALFDRTLKENGWLRKCVRSIGPMMFNDSALRHELQQLQSYPKLEGIIAKNRESLWCPYSTKTLNPVFTKSPFINRLKWMTLIDPPEGIFRSQLNSLQHLRVQDLNYAQMTTWDQYPGFPSITSFDLYGVQRVLSHTDLSRILGLFPGLLHLRVNARLGVSRNNSVRNPEWIFEGTGIIQALWQQHTSLEVLELLITKTTPIIVNSRVPLQFAVFEKLKYLKTNAMCLFNMVEPQHTRIDPSDHNWEHVFPRTLERLEIIFPRTMRTFYCSTENIVSTGHRSKVCLVSPSQSRWLHLFPALKGRVLHNLRSVCLTECDDEQGENRNTGESGTASELWDPRDAITKAYLEADLVLSIRI</sequence>
<dbReference type="EMBL" id="ML977620">
    <property type="protein sequence ID" value="KAF1996806.1"/>
    <property type="molecule type" value="Genomic_DNA"/>
</dbReference>
<dbReference type="CDD" id="cd09917">
    <property type="entry name" value="F-box_SF"/>
    <property type="match status" value="1"/>
</dbReference>
<feature type="domain" description="F-box" evidence="1">
    <location>
        <begin position="1"/>
        <end position="45"/>
    </location>
</feature>
<dbReference type="SUPFAM" id="SSF81383">
    <property type="entry name" value="F-box domain"/>
    <property type="match status" value="1"/>
</dbReference>
<protein>
    <recommendedName>
        <fullName evidence="1">F-box domain-containing protein</fullName>
    </recommendedName>
</protein>
<dbReference type="InterPro" id="IPR036047">
    <property type="entry name" value="F-box-like_dom_sf"/>
</dbReference>
<dbReference type="Gene3D" id="1.20.1280.50">
    <property type="match status" value="1"/>
</dbReference>
<reference evidence="2" key="1">
    <citation type="journal article" date="2020" name="Stud. Mycol.">
        <title>101 Dothideomycetes genomes: a test case for predicting lifestyles and emergence of pathogens.</title>
        <authorList>
            <person name="Haridas S."/>
            <person name="Albert R."/>
            <person name="Binder M."/>
            <person name="Bloem J."/>
            <person name="Labutti K."/>
            <person name="Salamov A."/>
            <person name="Andreopoulos B."/>
            <person name="Baker S."/>
            <person name="Barry K."/>
            <person name="Bills G."/>
            <person name="Bluhm B."/>
            <person name="Cannon C."/>
            <person name="Castanera R."/>
            <person name="Culley D."/>
            <person name="Daum C."/>
            <person name="Ezra D."/>
            <person name="Gonzalez J."/>
            <person name="Henrissat B."/>
            <person name="Kuo A."/>
            <person name="Liang C."/>
            <person name="Lipzen A."/>
            <person name="Lutzoni F."/>
            <person name="Magnuson J."/>
            <person name="Mondo S."/>
            <person name="Nolan M."/>
            <person name="Ohm R."/>
            <person name="Pangilinan J."/>
            <person name="Park H.-J."/>
            <person name="Ramirez L."/>
            <person name="Alfaro M."/>
            <person name="Sun H."/>
            <person name="Tritt A."/>
            <person name="Yoshinaga Y."/>
            <person name="Zwiers L.-H."/>
            <person name="Turgeon B."/>
            <person name="Goodwin S."/>
            <person name="Spatafora J."/>
            <person name="Crous P."/>
            <person name="Grigoriev I."/>
        </authorList>
    </citation>
    <scope>NUCLEOTIDE SEQUENCE</scope>
    <source>
        <strain evidence="2">CBS 123094</strain>
    </source>
</reference>
<accession>A0A6A5WGL8</accession>
<keyword evidence="3" id="KW-1185">Reference proteome</keyword>
<dbReference type="SMART" id="SM00256">
    <property type="entry name" value="FBOX"/>
    <property type="match status" value="1"/>
</dbReference>
<dbReference type="PROSITE" id="PS50181">
    <property type="entry name" value="FBOX"/>
    <property type="match status" value="1"/>
</dbReference>
<dbReference type="AlphaFoldDB" id="A0A6A5WGL8"/>
<proteinExistence type="predicted"/>
<dbReference type="Proteomes" id="UP000799779">
    <property type="component" value="Unassembled WGS sequence"/>
</dbReference>
<dbReference type="InterPro" id="IPR001810">
    <property type="entry name" value="F-box_dom"/>
</dbReference>
<name>A0A6A5WGL8_9PLEO</name>
<evidence type="ECO:0000259" key="1">
    <source>
        <dbReference type="PROSITE" id="PS50181"/>
    </source>
</evidence>
<dbReference type="Pfam" id="PF12937">
    <property type="entry name" value="F-box-like"/>
    <property type="match status" value="1"/>
</dbReference>
<dbReference type="OrthoDB" id="2522477at2759"/>
<evidence type="ECO:0000313" key="3">
    <source>
        <dbReference type="Proteomes" id="UP000799779"/>
    </source>
</evidence>
<organism evidence="2 3">
    <name type="scientific">Amniculicola lignicola CBS 123094</name>
    <dbReference type="NCBI Taxonomy" id="1392246"/>
    <lineage>
        <taxon>Eukaryota</taxon>
        <taxon>Fungi</taxon>
        <taxon>Dikarya</taxon>
        <taxon>Ascomycota</taxon>
        <taxon>Pezizomycotina</taxon>
        <taxon>Dothideomycetes</taxon>
        <taxon>Pleosporomycetidae</taxon>
        <taxon>Pleosporales</taxon>
        <taxon>Amniculicolaceae</taxon>
        <taxon>Amniculicola</taxon>
    </lineage>
</organism>
<evidence type="ECO:0000313" key="2">
    <source>
        <dbReference type="EMBL" id="KAF1996806.1"/>
    </source>
</evidence>